<gene>
    <name evidence="7" type="ORF">D8674_033940</name>
</gene>
<feature type="compositionally biased region" description="Polar residues" evidence="5">
    <location>
        <begin position="309"/>
        <end position="320"/>
    </location>
</feature>
<evidence type="ECO:0000256" key="1">
    <source>
        <dbReference type="ARBA" id="ARBA00004123"/>
    </source>
</evidence>
<organism evidence="7 8">
    <name type="scientific">Pyrus ussuriensis x Pyrus communis</name>
    <dbReference type="NCBI Taxonomy" id="2448454"/>
    <lineage>
        <taxon>Eukaryota</taxon>
        <taxon>Viridiplantae</taxon>
        <taxon>Streptophyta</taxon>
        <taxon>Embryophyta</taxon>
        <taxon>Tracheophyta</taxon>
        <taxon>Spermatophyta</taxon>
        <taxon>Magnoliopsida</taxon>
        <taxon>eudicotyledons</taxon>
        <taxon>Gunneridae</taxon>
        <taxon>Pentapetalae</taxon>
        <taxon>rosids</taxon>
        <taxon>fabids</taxon>
        <taxon>Rosales</taxon>
        <taxon>Rosaceae</taxon>
        <taxon>Amygdaloideae</taxon>
        <taxon>Maleae</taxon>
        <taxon>Pyrus</taxon>
    </lineage>
</organism>
<evidence type="ECO:0000256" key="2">
    <source>
        <dbReference type="ARBA" id="ARBA00022763"/>
    </source>
</evidence>
<dbReference type="Proteomes" id="UP000327157">
    <property type="component" value="Chromosome 8"/>
</dbReference>
<feature type="region of interest" description="Disordered" evidence="5">
    <location>
        <begin position="281"/>
        <end position="321"/>
    </location>
</feature>
<dbReference type="OrthoDB" id="200660at2759"/>
<keyword evidence="8" id="KW-1185">Reference proteome</keyword>
<dbReference type="Pfam" id="PF20168">
    <property type="entry name" value="PDS5"/>
    <property type="match status" value="1"/>
</dbReference>
<evidence type="ECO:0000256" key="3">
    <source>
        <dbReference type="ARBA" id="ARBA00023204"/>
    </source>
</evidence>
<evidence type="ECO:0000313" key="8">
    <source>
        <dbReference type="Proteomes" id="UP000327157"/>
    </source>
</evidence>
<comment type="caution">
    <text evidence="7">The sequence shown here is derived from an EMBL/GenBank/DDBJ whole genome shotgun (WGS) entry which is preliminary data.</text>
</comment>
<comment type="subcellular location">
    <subcellularLocation>
        <location evidence="1">Nucleus</location>
    </subcellularLocation>
</comment>
<reference evidence="8" key="2">
    <citation type="submission" date="2019-10" db="EMBL/GenBank/DDBJ databases">
        <title>A de novo genome assembly of a pear dwarfing rootstock.</title>
        <authorList>
            <person name="Wang F."/>
            <person name="Wang J."/>
            <person name="Li S."/>
            <person name="Zhang Y."/>
            <person name="Fang M."/>
            <person name="Ma L."/>
            <person name="Zhao Y."/>
            <person name="Jiang S."/>
        </authorList>
    </citation>
    <scope>NUCLEOTIDE SEQUENCE [LARGE SCALE GENOMIC DNA]</scope>
</reference>
<dbReference type="GO" id="GO:0000785">
    <property type="term" value="C:chromatin"/>
    <property type="evidence" value="ECO:0007669"/>
    <property type="project" value="TreeGrafter"/>
</dbReference>
<protein>
    <submittedName>
        <fullName evidence="7">Sister chromatid cohesion protein PDS5-like protein A</fullName>
    </submittedName>
</protein>
<keyword evidence="6" id="KW-0812">Transmembrane</keyword>
<keyword evidence="6" id="KW-0472">Membrane</keyword>
<reference evidence="7 8" key="3">
    <citation type="submission" date="2019-11" db="EMBL/GenBank/DDBJ databases">
        <title>A de novo genome assembly of a pear dwarfing rootstock.</title>
        <authorList>
            <person name="Wang F."/>
            <person name="Wang J."/>
            <person name="Li S."/>
            <person name="Zhang Y."/>
            <person name="Fang M."/>
            <person name="Ma L."/>
            <person name="Zhao Y."/>
            <person name="Jiang S."/>
        </authorList>
    </citation>
    <scope>NUCLEOTIDE SEQUENCE [LARGE SCALE GENOMIC DNA]</scope>
    <source>
        <strain evidence="7">S2</strain>
        <tissue evidence="7">Leaf</tissue>
    </source>
</reference>
<keyword evidence="3" id="KW-0234">DNA repair</keyword>
<dbReference type="GO" id="GO:0006281">
    <property type="term" value="P:DNA repair"/>
    <property type="evidence" value="ECO:0007669"/>
    <property type="project" value="UniProtKB-KW"/>
</dbReference>
<keyword evidence="2" id="KW-0227">DNA damage</keyword>
<dbReference type="PANTHER" id="PTHR12663:SF50">
    <property type="entry name" value="SISTER CHROMATID COHESION PROTEIN PDS5 HOMOLOG B"/>
    <property type="match status" value="1"/>
</dbReference>
<dbReference type="PANTHER" id="PTHR12663">
    <property type="entry name" value="ANDROGEN INDUCED INHIBITOR OF PROLIFERATION AS3 / PDS5-RELATED"/>
    <property type="match status" value="1"/>
</dbReference>
<evidence type="ECO:0000256" key="5">
    <source>
        <dbReference type="SAM" id="MobiDB-lite"/>
    </source>
</evidence>
<dbReference type="GO" id="GO:0005634">
    <property type="term" value="C:nucleus"/>
    <property type="evidence" value="ECO:0007669"/>
    <property type="project" value="UniProtKB-SubCell"/>
</dbReference>
<sequence>MTNPSGAESQEVLPALESRLLDFDDRVRTQAVVVACDLAMSNMRCFPPKIISQTTERLWDKTLFLQKKITIRKKALQKLMEVYRDYYNKCFEGSMMISDHFEQIPCKILMLCFDKDCMDFSLLLFFPLLKICVIYLLASFQDKFLNMIGGKHQNFEFLWTLTLKCSYNIFSAEHVCFHLMLSFGSMLAFHLTYNGPNWLLKCSTSFHHFVICSVQSNSRCLNQSCFDEYFKRVVDIFESNISLPASALPRRGRKCQEDSTQSGVFKDDKLILTSSKIVNLSNDGGAEPRKAEKQGTSTEGRRRKRDLSPSDSDNDYQNGEISKKDEALIGQRIKFLSPVDKCFYSGTVDGYNTRNNTYKITCDSSWDVQLVCLESESWETIK</sequence>
<name>A0A5N5HMS1_9ROSA</name>
<evidence type="ECO:0000256" key="6">
    <source>
        <dbReference type="SAM" id="Phobius"/>
    </source>
</evidence>
<reference evidence="7 8" key="1">
    <citation type="submission" date="2019-09" db="EMBL/GenBank/DDBJ databases">
        <authorList>
            <person name="Ou C."/>
        </authorList>
    </citation>
    <scope>NUCLEOTIDE SEQUENCE [LARGE SCALE GENOMIC DNA]</scope>
    <source>
        <strain evidence="7">S2</strain>
        <tissue evidence="7">Leaf</tissue>
    </source>
</reference>
<dbReference type="AlphaFoldDB" id="A0A5N5HMS1"/>
<dbReference type="GO" id="GO:0007064">
    <property type="term" value="P:mitotic sister chromatid cohesion"/>
    <property type="evidence" value="ECO:0007669"/>
    <property type="project" value="InterPro"/>
</dbReference>
<evidence type="ECO:0000313" key="7">
    <source>
        <dbReference type="EMBL" id="KAB2629145.1"/>
    </source>
</evidence>
<feature type="transmembrane region" description="Helical" evidence="6">
    <location>
        <begin position="120"/>
        <end position="138"/>
    </location>
</feature>
<evidence type="ECO:0000256" key="4">
    <source>
        <dbReference type="ARBA" id="ARBA00023242"/>
    </source>
</evidence>
<keyword evidence="6" id="KW-1133">Transmembrane helix</keyword>
<proteinExistence type="predicted"/>
<keyword evidence="4" id="KW-0539">Nucleus</keyword>
<dbReference type="EMBL" id="SMOL01000148">
    <property type="protein sequence ID" value="KAB2629145.1"/>
    <property type="molecule type" value="Genomic_DNA"/>
</dbReference>
<accession>A0A5N5HMS1</accession>
<dbReference type="InterPro" id="IPR039776">
    <property type="entry name" value="Pds5"/>
</dbReference>